<feature type="compositionally biased region" description="Polar residues" evidence="1">
    <location>
        <begin position="32"/>
        <end position="43"/>
    </location>
</feature>
<dbReference type="EMBL" id="CH474081">
    <property type="protein sequence ID" value="EDL83032.1"/>
    <property type="molecule type" value="Genomic_DNA"/>
</dbReference>
<evidence type="ECO:0000256" key="1">
    <source>
        <dbReference type="SAM" id="MobiDB-lite"/>
    </source>
</evidence>
<organism evidence="2 3">
    <name type="scientific">Rattus norvegicus</name>
    <name type="common">Rat</name>
    <dbReference type="NCBI Taxonomy" id="10116"/>
    <lineage>
        <taxon>Eukaryota</taxon>
        <taxon>Metazoa</taxon>
        <taxon>Chordata</taxon>
        <taxon>Craniata</taxon>
        <taxon>Vertebrata</taxon>
        <taxon>Euteleostomi</taxon>
        <taxon>Mammalia</taxon>
        <taxon>Eutheria</taxon>
        <taxon>Euarchontoglires</taxon>
        <taxon>Glires</taxon>
        <taxon>Rodentia</taxon>
        <taxon>Myomorpha</taxon>
        <taxon>Muroidea</taxon>
        <taxon>Muridae</taxon>
        <taxon>Murinae</taxon>
        <taxon>Rattus</taxon>
    </lineage>
</organism>
<evidence type="ECO:0000313" key="2">
    <source>
        <dbReference type="EMBL" id="EDL83032.1"/>
    </source>
</evidence>
<feature type="region of interest" description="Disordered" evidence="1">
    <location>
        <begin position="32"/>
        <end position="64"/>
    </location>
</feature>
<name>A6KPP9_RAT</name>
<protein>
    <submittedName>
        <fullName evidence="2">RCG23621</fullName>
    </submittedName>
</protein>
<gene>
    <name evidence="2" type="ORF">rCG_23621</name>
</gene>
<dbReference type="Proteomes" id="UP000234681">
    <property type="component" value="Chromosome 9"/>
</dbReference>
<sequence>MGLPSGCPPVYHRGTAWLSTVEKTFELTVSGCDSSRKITSPPQQHMMGETETSLGEHKGKKKKK</sequence>
<reference evidence="3" key="1">
    <citation type="submission" date="2005-09" db="EMBL/GenBank/DDBJ databases">
        <authorList>
            <person name="Mural R.J."/>
            <person name="Li P.W."/>
            <person name="Adams M.D."/>
            <person name="Amanatides P.G."/>
            <person name="Baden-Tillson H."/>
            <person name="Barnstead M."/>
            <person name="Chin S.H."/>
            <person name="Dew I."/>
            <person name="Evans C.A."/>
            <person name="Ferriera S."/>
            <person name="Flanigan M."/>
            <person name="Fosler C."/>
            <person name="Glodek A."/>
            <person name="Gu Z."/>
            <person name="Holt R.A."/>
            <person name="Jennings D."/>
            <person name="Kraft C.L."/>
            <person name="Lu F."/>
            <person name="Nguyen T."/>
            <person name="Nusskern D.R."/>
            <person name="Pfannkoch C.M."/>
            <person name="Sitter C."/>
            <person name="Sutton G.G."/>
            <person name="Venter J.C."/>
            <person name="Wang Z."/>
            <person name="Woodage T."/>
            <person name="Zheng X.H."/>
            <person name="Zhong F."/>
        </authorList>
    </citation>
    <scope>NUCLEOTIDE SEQUENCE [LARGE SCALE GENOMIC DNA]</scope>
    <source>
        <strain>BN</strain>
        <strain evidence="3">Sprague-Dawley</strain>
    </source>
</reference>
<dbReference type="AlphaFoldDB" id="A6KPP9"/>
<proteinExistence type="predicted"/>
<accession>A6KPP9</accession>
<evidence type="ECO:0000313" key="3">
    <source>
        <dbReference type="Proteomes" id="UP000234681"/>
    </source>
</evidence>